<accession>Q83AN3</accession>
<evidence type="ECO:0000313" key="3">
    <source>
        <dbReference type="Proteomes" id="UP000002671"/>
    </source>
</evidence>
<reference evidence="2 3" key="2">
    <citation type="journal article" date="2009" name="Infect. Immun.">
        <title>Comparative genomics reveal extensive transposon-mediated genomic plasticity and diversity among potential effector proteins within the genus Coxiella.</title>
        <authorList>
            <person name="Beare P.A."/>
            <person name="Unsworth N."/>
            <person name="Andoh M."/>
            <person name="Voth D.E."/>
            <person name="Omsland A."/>
            <person name="Gilk S.D."/>
            <person name="Williams K.P."/>
            <person name="Sobral B.W."/>
            <person name="Kupko J.J.III."/>
            <person name="Porcella S.F."/>
            <person name="Samuel J.E."/>
            <person name="Heinzen R.A."/>
        </authorList>
    </citation>
    <scope>NUCLEOTIDE SEQUENCE [LARGE SCALE GENOMIC DNA]</scope>
    <source>
        <strain evidence="3">RSA 493 / Nine Mile phase I</strain>
    </source>
</reference>
<dbReference type="GeneID" id="1209763"/>
<dbReference type="RefSeq" id="NP_820827.2">
    <property type="nucleotide sequence ID" value="NC_002971.4"/>
</dbReference>
<dbReference type="InterPro" id="IPR016787">
    <property type="entry name" value="UCP021328"/>
</dbReference>
<dbReference type="HOGENOM" id="CLU_123192_1_0_6"/>
<dbReference type="eggNOG" id="ENOG502ZBVG">
    <property type="taxonomic scope" value="Bacteria"/>
</dbReference>
<evidence type="ECO:0000256" key="1">
    <source>
        <dbReference type="SAM" id="MobiDB-lite"/>
    </source>
</evidence>
<dbReference type="OrthoDB" id="4570726at2"/>
<keyword evidence="3" id="KW-1185">Reference proteome</keyword>
<proteinExistence type="predicted"/>
<organism evidence="2 3">
    <name type="scientific">Coxiella burnetii (strain RSA 493 / Nine Mile phase I)</name>
    <dbReference type="NCBI Taxonomy" id="227377"/>
    <lineage>
        <taxon>Bacteria</taxon>
        <taxon>Pseudomonadati</taxon>
        <taxon>Pseudomonadota</taxon>
        <taxon>Gammaproteobacteria</taxon>
        <taxon>Legionellales</taxon>
        <taxon>Coxiellaceae</taxon>
        <taxon>Coxiella</taxon>
    </lineage>
</organism>
<feature type="compositionally biased region" description="Basic and acidic residues" evidence="1">
    <location>
        <begin position="131"/>
        <end position="147"/>
    </location>
</feature>
<feature type="compositionally biased region" description="Basic residues" evidence="1">
    <location>
        <begin position="151"/>
        <end position="161"/>
    </location>
</feature>
<dbReference type="EMBL" id="AE016828">
    <property type="protein sequence ID" value="AAO91341.2"/>
    <property type="molecule type" value="Genomic_DNA"/>
</dbReference>
<feature type="region of interest" description="Disordered" evidence="1">
    <location>
        <begin position="131"/>
        <end position="161"/>
    </location>
</feature>
<dbReference type="RefSeq" id="WP_010958486.1">
    <property type="nucleotide sequence ID" value="NC_002971.4"/>
</dbReference>
<dbReference type="KEGG" id="cbu:CBU_1850"/>
<evidence type="ECO:0000313" key="2">
    <source>
        <dbReference type="EMBL" id="AAO91341.2"/>
    </source>
</evidence>
<dbReference type="PATRIC" id="fig|227377.7.peg.1834"/>
<dbReference type="EnsemblBacteria" id="AAO91341">
    <property type="protein sequence ID" value="AAO91341"/>
    <property type="gene ID" value="CBU_1850"/>
</dbReference>
<name>Q83AN3_COXBU</name>
<dbReference type="STRING" id="227377.CBU_1850"/>
<reference evidence="2 3" key="1">
    <citation type="journal article" date="2003" name="Proc. Natl. Acad. Sci. U.S.A.">
        <title>Complete genome sequence of the Q-fever pathogen, Coxiella burnetii.</title>
        <authorList>
            <person name="Seshadri R."/>
            <person name="Paulsen I.T."/>
            <person name="Eisen J.A."/>
            <person name="Read T.D."/>
            <person name="Nelson K.E."/>
            <person name="Nelson W.C."/>
            <person name="Ward N.L."/>
            <person name="Tettelin H."/>
            <person name="Davidsen T.M."/>
            <person name="Beanan M.J."/>
            <person name="Deboy R.T."/>
            <person name="Daugherty S.C."/>
            <person name="Brinkac L.M."/>
            <person name="Madupu R."/>
            <person name="Dodson R.J."/>
            <person name="Khouri H.M."/>
            <person name="Lee K.H."/>
            <person name="Carty H.A."/>
            <person name="Scanlan D."/>
            <person name="Heinzen R.A."/>
            <person name="Thompson H.A."/>
            <person name="Samuel J.E."/>
            <person name="Fraser C.M."/>
            <person name="Heidelberg J.F."/>
        </authorList>
    </citation>
    <scope>NUCLEOTIDE SEQUENCE [LARGE SCALE GENOMIC DNA]</scope>
    <source>
        <strain evidence="3">RSA 493 / Nine Mile phase I</strain>
    </source>
</reference>
<gene>
    <name evidence="2" type="ordered locus">CBU_1850</name>
</gene>
<dbReference type="Pfam" id="PF11208">
    <property type="entry name" value="DUF2992"/>
    <property type="match status" value="1"/>
</dbReference>
<sequence length="161" mass="19095">MSGGKFRMALNIDKTTNYTQLNLYTIHATVLLENSFWVGIFERKDNEGYAVARQIFGDEPTDAELYEFVTSHFDELRFTEPVKFKLVIKRKNPKRLKREIRKVMKKTEKLPQLTHAQEVLKLDLEKKKKEKKVLSRSEKEGQLEKKFQLKQAKKKKKQRGH</sequence>
<protein>
    <submittedName>
        <fullName evidence="2">Uncharacterized protein</fullName>
    </submittedName>
</protein>
<dbReference type="Proteomes" id="UP000002671">
    <property type="component" value="Chromosome"/>
</dbReference>
<dbReference type="AlphaFoldDB" id="Q83AN3"/>
<dbReference type="PIRSF" id="PIRSF021328">
    <property type="entry name" value="UCP021328"/>
    <property type="match status" value="1"/>
</dbReference>